<feature type="compositionally biased region" description="Polar residues" evidence="8">
    <location>
        <begin position="537"/>
        <end position="564"/>
    </location>
</feature>
<dbReference type="CDD" id="cd00472">
    <property type="entry name" value="Ribosomal_L24e_L24"/>
    <property type="match status" value="1"/>
</dbReference>
<dbReference type="SUPFAM" id="SSF90209">
    <property type="entry name" value="Ran binding protein zinc finger-like"/>
    <property type="match status" value="1"/>
</dbReference>
<feature type="region of interest" description="Disordered" evidence="8">
    <location>
        <begin position="659"/>
        <end position="823"/>
    </location>
</feature>
<dbReference type="InterPro" id="IPR000988">
    <property type="entry name" value="Ribosomal_eL24-rel_N"/>
</dbReference>
<protein>
    <recommendedName>
        <fullName evidence="9">RanBP2-type domain-containing protein</fullName>
    </recommendedName>
</protein>
<evidence type="ECO:0000256" key="5">
    <source>
        <dbReference type="ARBA" id="ARBA00022980"/>
    </source>
</evidence>
<feature type="compositionally biased region" description="Polar residues" evidence="8">
    <location>
        <begin position="890"/>
        <end position="907"/>
    </location>
</feature>
<evidence type="ECO:0000313" key="11">
    <source>
        <dbReference type="Proteomes" id="UP000026962"/>
    </source>
</evidence>
<evidence type="ECO:0000256" key="2">
    <source>
        <dbReference type="ARBA" id="ARBA00022723"/>
    </source>
</evidence>
<feature type="region of interest" description="Disordered" evidence="8">
    <location>
        <begin position="492"/>
        <end position="580"/>
    </location>
</feature>
<dbReference type="Gene3D" id="4.10.1060.10">
    <property type="entry name" value="Zinc finger, RanBP2-type"/>
    <property type="match status" value="2"/>
</dbReference>
<dbReference type="FunFam" id="2.30.170.20:FF:000003">
    <property type="entry name" value="60S ribosomal protein L24"/>
    <property type="match status" value="1"/>
</dbReference>
<feature type="region of interest" description="Disordered" evidence="8">
    <location>
        <begin position="886"/>
        <end position="931"/>
    </location>
</feature>
<feature type="domain" description="RanBP2-type" evidence="9">
    <location>
        <begin position="310"/>
        <end position="339"/>
    </location>
</feature>
<dbReference type="GO" id="GO:0005840">
    <property type="term" value="C:ribosome"/>
    <property type="evidence" value="ECO:0007669"/>
    <property type="project" value="UniProtKB-KW"/>
</dbReference>
<dbReference type="PROSITE" id="PS50199">
    <property type="entry name" value="ZF_RANBP2_2"/>
    <property type="match status" value="2"/>
</dbReference>
<feature type="compositionally biased region" description="Basic and acidic residues" evidence="8">
    <location>
        <begin position="1151"/>
        <end position="1169"/>
    </location>
</feature>
<dbReference type="Proteomes" id="UP000026962">
    <property type="component" value="Chromosome 1"/>
</dbReference>
<keyword evidence="5" id="KW-0689">Ribosomal protein</keyword>
<dbReference type="PANTHER" id="PTHR23111">
    <property type="entry name" value="ZINC FINGER PROTEIN"/>
    <property type="match status" value="1"/>
</dbReference>
<dbReference type="SUPFAM" id="SSF57716">
    <property type="entry name" value="Glucocorticoid receptor-like (DNA-binding domain)"/>
    <property type="match status" value="1"/>
</dbReference>
<dbReference type="EnsemblPlants" id="OPUNC01G33970.1">
    <property type="protein sequence ID" value="OPUNC01G33970.1"/>
    <property type="gene ID" value="OPUNC01G33970"/>
</dbReference>
<dbReference type="GO" id="GO:0008270">
    <property type="term" value="F:zinc ion binding"/>
    <property type="evidence" value="ECO:0007669"/>
    <property type="project" value="UniProtKB-KW"/>
</dbReference>
<dbReference type="Pfam" id="PF00641">
    <property type="entry name" value="Zn_ribbon_RanBP"/>
    <property type="match status" value="2"/>
</dbReference>
<feature type="compositionally biased region" description="Polar residues" evidence="8">
    <location>
        <begin position="735"/>
        <end position="769"/>
    </location>
</feature>
<evidence type="ECO:0000256" key="3">
    <source>
        <dbReference type="ARBA" id="ARBA00022771"/>
    </source>
</evidence>
<name>A0A0E0JQ87_ORYPU</name>
<dbReference type="GO" id="GO:0003729">
    <property type="term" value="F:mRNA binding"/>
    <property type="evidence" value="ECO:0007669"/>
    <property type="project" value="UniProtKB-ARBA"/>
</dbReference>
<evidence type="ECO:0000256" key="4">
    <source>
        <dbReference type="ARBA" id="ARBA00022833"/>
    </source>
</evidence>
<dbReference type="SMART" id="SM00746">
    <property type="entry name" value="TRASH"/>
    <property type="match status" value="1"/>
</dbReference>
<dbReference type="eggNOG" id="KOG4198">
    <property type="taxonomic scope" value="Eukaryota"/>
</dbReference>
<keyword evidence="11" id="KW-1185">Reference proteome</keyword>
<dbReference type="GO" id="GO:0003735">
    <property type="term" value="F:structural constituent of ribosome"/>
    <property type="evidence" value="ECO:0007669"/>
    <property type="project" value="UniProtKB-ARBA"/>
</dbReference>
<dbReference type="eggNOG" id="KOG1722">
    <property type="taxonomic scope" value="Eukaryota"/>
</dbReference>
<dbReference type="Gene3D" id="2.30.170.20">
    <property type="entry name" value="Ribosomal protein L24e"/>
    <property type="match status" value="1"/>
</dbReference>
<feature type="compositionally biased region" description="Polar residues" evidence="8">
    <location>
        <begin position="685"/>
        <end position="707"/>
    </location>
</feature>
<dbReference type="OMA" id="GDWICAK"/>
<feature type="compositionally biased region" description="Low complexity" evidence="8">
    <location>
        <begin position="708"/>
        <end position="723"/>
    </location>
</feature>
<dbReference type="PROSITE" id="PS01073">
    <property type="entry name" value="RIBOSOMAL_L24E"/>
    <property type="match status" value="1"/>
</dbReference>
<keyword evidence="6" id="KW-0687">Ribonucleoprotein</keyword>
<dbReference type="SMART" id="SM00547">
    <property type="entry name" value="ZnF_RBZ"/>
    <property type="match status" value="2"/>
</dbReference>
<comment type="similarity">
    <text evidence="1">Belongs to the eukaryotic ribosomal protein eL24 family.</text>
</comment>
<dbReference type="InterPro" id="IPR038630">
    <property type="entry name" value="L24e/L24_sf"/>
</dbReference>
<evidence type="ECO:0000313" key="10">
    <source>
        <dbReference type="EnsemblPlants" id="OPUNC01G33970.1"/>
    </source>
</evidence>
<dbReference type="InterPro" id="IPR023442">
    <property type="entry name" value="Ribosomal_eL24_CS"/>
</dbReference>
<dbReference type="Gene3D" id="6.10.250.1270">
    <property type="match status" value="1"/>
</dbReference>
<keyword evidence="3 7" id="KW-0863">Zinc-finger</keyword>
<dbReference type="Gramene" id="OPUNC01G33970.1">
    <property type="protein sequence ID" value="OPUNC01G33970.1"/>
    <property type="gene ID" value="OPUNC01G33970"/>
</dbReference>
<dbReference type="PANTHER" id="PTHR23111:SF30">
    <property type="entry name" value="ZINC FINGER PROTEIN VAR3, CHLOROPLASTIC"/>
    <property type="match status" value="1"/>
</dbReference>
<feature type="domain" description="RanBP2-type" evidence="9">
    <location>
        <begin position="343"/>
        <end position="372"/>
    </location>
</feature>
<dbReference type="InterPro" id="IPR011017">
    <property type="entry name" value="TRASH_dom"/>
</dbReference>
<evidence type="ECO:0000259" key="9">
    <source>
        <dbReference type="PROSITE" id="PS50199"/>
    </source>
</evidence>
<feature type="compositionally biased region" description="Basic and acidic residues" evidence="8">
    <location>
        <begin position="565"/>
        <end position="574"/>
    </location>
</feature>
<dbReference type="AlphaFoldDB" id="A0A0E0JQ87"/>
<dbReference type="STRING" id="4537.A0A0E0JQ87"/>
<dbReference type="Pfam" id="PF01246">
    <property type="entry name" value="Ribosomal_L24e"/>
    <property type="match status" value="1"/>
</dbReference>
<reference evidence="10" key="1">
    <citation type="submission" date="2015-04" db="UniProtKB">
        <authorList>
            <consortium name="EnsemblPlants"/>
        </authorList>
    </citation>
    <scope>IDENTIFICATION</scope>
</reference>
<dbReference type="InterPro" id="IPR036443">
    <property type="entry name" value="Znf_RanBP2_sf"/>
</dbReference>
<organism evidence="10">
    <name type="scientific">Oryza punctata</name>
    <name type="common">Red rice</name>
    <dbReference type="NCBI Taxonomy" id="4537"/>
    <lineage>
        <taxon>Eukaryota</taxon>
        <taxon>Viridiplantae</taxon>
        <taxon>Streptophyta</taxon>
        <taxon>Embryophyta</taxon>
        <taxon>Tracheophyta</taxon>
        <taxon>Spermatophyta</taxon>
        <taxon>Magnoliopsida</taxon>
        <taxon>Liliopsida</taxon>
        <taxon>Poales</taxon>
        <taxon>Poaceae</taxon>
        <taxon>BOP clade</taxon>
        <taxon>Oryzoideae</taxon>
        <taxon>Oryzeae</taxon>
        <taxon>Oryzinae</taxon>
        <taxon>Oryza</taxon>
    </lineage>
</organism>
<reference evidence="10" key="2">
    <citation type="submission" date="2018-05" db="EMBL/GenBank/DDBJ databases">
        <title>OpunRS2 (Oryza punctata Reference Sequence Version 2).</title>
        <authorList>
            <person name="Zhang J."/>
            <person name="Kudrna D."/>
            <person name="Lee S."/>
            <person name="Talag J."/>
            <person name="Welchert J."/>
            <person name="Wing R.A."/>
        </authorList>
    </citation>
    <scope>NUCLEOTIDE SEQUENCE [LARGE SCALE GENOMIC DNA]</scope>
</reference>
<keyword evidence="4" id="KW-0862">Zinc</keyword>
<dbReference type="InterPro" id="IPR001876">
    <property type="entry name" value="Znf_RanBP2"/>
</dbReference>
<proteinExistence type="inferred from homology"/>
<evidence type="ECO:0000256" key="8">
    <source>
        <dbReference type="SAM" id="MobiDB-lite"/>
    </source>
</evidence>
<feature type="compositionally biased region" description="Basic and acidic residues" evidence="8">
    <location>
        <begin position="922"/>
        <end position="931"/>
    </location>
</feature>
<accession>A0A0E0JQ87</accession>
<evidence type="ECO:0000256" key="7">
    <source>
        <dbReference type="PROSITE-ProRule" id="PRU00322"/>
    </source>
</evidence>
<feature type="region of interest" description="Disordered" evidence="8">
    <location>
        <begin position="1151"/>
        <end position="1196"/>
    </location>
</feature>
<feature type="region of interest" description="Disordered" evidence="8">
    <location>
        <begin position="1"/>
        <end position="24"/>
    </location>
</feature>
<sequence>MYRVGPSNERSAQKNPDPSGHAEIFPLSYGLHRPFLRPAAHHPQRRWRKAATRKTLPFLGEAIGGENFLPRRRHGWRLQAALLPPPHLLAAPPPPSPRRLRALPLPARVPPPPAALLPGSPPHPLHRRRRRRGLFGFWSRLVDRLAAAGYGGRAPSPTDELALAPECGLSSDAEAAVSSFLAFARDRPDLLRSLPRKDVEVLVANAAPVLFRDGEASEMRLRQYLAGEGSDVTQSERAETIDIVRYLLSYAYGSPGSYLKDKELTDSAVRNILAEFVSFSGFPQTSSYAESTVRQNTLGSRPLGQNIEMKRGDWICTRCSFMNFARNARCLECNEHRPKKMLTGGEWECPQCVYYNYGRNMSCLRCGCKRPGTILPNPAGAGLGGVAQFLNTTIVGKSEIERKLAENDQKAERWLNKVSQLDDSADLSSLAADEDFPEIMPMRKGVNKFVVSTRKTPLERRLANAQYSSNNSPQDGSSDSKISKTLDRILGRSTSTSLQNNQSGDGDVNTSSNKTASNLGGIDPVPFVPLSADQFAKPQNSFSDGQSDTQLSTEADSMANSQMDSMERRDDKQSFDTSEEWSEKVAELSNVKDFPSGISDQDFPEIMPIRKGENRFVISKKKDRSLTSPQHKRRSVLEHADNSNFIPFVPFPPGYFAKKDKPVDNSSDAGIVPEGPPSAEKLPETKSSSGNLGNIQNSSHVMGSQAGNSMNNENRNGNYRHQNLSTGGYGYGESMTYQHQPQSQGMVYQSGGASETGTWNANNNHGSFNESRDRSAYNRGSHSAQPPYKSGYGNNNNAWSSNNNDSNNSWSSTRNYDNGGRSDNNPYYNSSTWSSNSTYNNNADWSSNSSYNSNGAQSSNSSYNSNSAWSNNNNNSWSGSYSDNGGIGSGSSASRPNQTAGYSSYGESTKRGYTGKSLEGSAVRDPDPLDMSEEAKAERWFRRAAQIKDISELANIPDEDFPEIMPMRKGVNRFVVSKRKTPLERRLTSPQYRRNLPISRRPICEVIKTLPERSHPFPYSHPAAAATTTAPSLQGRTLTELCRFSGQKIYPGKGIRFIRADSQVFLFANSKCKRYFHNRLKPAKLTWTAMYRKQHKKDIHAEAVKKRRRTTKKPYSRSIVGATLEVIQKKRSEKPEVRDAAREAALREIKERIKKTKDEKKAKKAEVAKSQKTQSKGGAAQRGAKGPKIGGGGGKR</sequence>
<feature type="compositionally biased region" description="Low complexity" evidence="8">
    <location>
        <begin position="794"/>
        <end position="812"/>
    </location>
</feature>
<evidence type="ECO:0000256" key="1">
    <source>
        <dbReference type="ARBA" id="ARBA00005647"/>
    </source>
</evidence>
<dbReference type="GO" id="GO:0005737">
    <property type="term" value="C:cytoplasm"/>
    <property type="evidence" value="ECO:0007669"/>
    <property type="project" value="TreeGrafter"/>
</dbReference>
<dbReference type="PROSITE" id="PS01358">
    <property type="entry name" value="ZF_RANBP2_1"/>
    <property type="match status" value="2"/>
</dbReference>
<keyword evidence="2" id="KW-0479">Metal-binding</keyword>
<dbReference type="GO" id="GO:1990904">
    <property type="term" value="C:ribonucleoprotein complex"/>
    <property type="evidence" value="ECO:0007669"/>
    <property type="project" value="UniProtKB-KW"/>
</dbReference>
<feature type="compositionally biased region" description="Polar residues" evidence="8">
    <location>
        <begin position="492"/>
        <end position="518"/>
    </location>
</feature>
<evidence type="ECO:0000256" key="6">
    <source>
        <dbReference type="ARBA" id="ARBA00023274"/>
    </source>
</evidence>